<sequence>MGNSKFGRFIILGAIAGGLLSMLDRSTRQHVVKKSNDLAAQISHYSKNPDDLKQKIMETKDKYMSLYEQVAGDATYIKSQVDELKTLTPQVKDIVVNTKEAFVDSKEEIKDIVSESDNSPSAKKL</sequence>
<evidence type="ECO:0000313" key="1">
    <source>
        <dbReference type="EMBL" id="MFD1204454.1"/>
    </source>
</evidence>
<organism evidence="1 2">
    <name type="scientific">Sporosarcina contaminans</name>
    <dbReference type="NCBI Taxonomy" id="633403"/>
    <lineage>
        <taxon>Bacteria</taxon>
        <taxon>Bacillati</taxon>
        <taxon>Bacillota</taxon>
        <taxon>Bacilli</taxon>
        <taxon>Bacillales</taxon>
        <taxon>Caryophanaceae</taxon>
        <taxon>Sporosarcina</taxon>
    </lineage>
</organism>
<accession>A0ABW3TYF2</accession>
<keyword evidence="2" id="KW-1185">Reference proteome</keyword>
<proteinExistence type="predicted"/>
<gene>
    <name evidence="1" type="ORF">ACFQ38_04830</name>
</gene>
<name>A0ABW3TYF2_9BACL</name>
<evidence type="ECO:0000313" key="2">
    <source>
        <dbReference type="Proteomes" id="UP001597231"/>
    </source>
</evidence>
<dbReference type="Proteomes" id="UP001597231">
    <property type="component" value="Unassembled WGS sequence"/>
</dbReference>
<reference evidence="2" key="1">
    <citation type="journal article" date="2019" name="Int. J. Syst. Evol. Microbiol.">
        <title>The Global Catalogue of Microorganisms (GCM) 10K type strain sequencing project: providing services to taxonomists for standard genome sequencing and annotation.</title>
        <authorList>
            <consortium name="The Broad Institute Genomics Platform"/>
            <consortium name="The Broad Institute Genome Sequencing Center for Infectious Disease"/>
            <person name="Wu L."/>
            <person name="Ma J."/>
        </authorList>
    </citation>
    <scope>NUCLEOTIDE SEQUENCE [LARGE SCALE GENOMIC DNA]</scope>
    <source>
        <strain evidence="2">CCUG 53915</strain>
    </source>
</reference>
<protein>
    <submittedName>
        <fullName evidence="1">YtxH domain-containing protein</fullName>
    </submittedName>
</protein>
<dbReference type="RefSeq" id="WP_336822300.1">
    <property type="nucleotide sequence ID" value="NZ_JBHTLT010000021.1"/>
</dbReference>
<dbReference type="EMBL" id="JBHTLT010000021">
    <property type="protein sequence ID" value="MFD1204454.1"/>
    <property type="molecule type" value="Genomic_DNA"/>
</dbReference>
<comment type="caution">
    <text evidence="1">The sequence shown here is derived from an EMBL/GenBank/DDBJ whole genome shotgun (WGS) entry which is preliminary data.</text>
</comment>